<dbReference type="Gene3D" id="3.10.20.90">
    <property type="entry name" value="Phosphatidylinositol 3-kinase Catalytic Subunit, Chain A, domain 1"/>
    <property type="match status" value="1"/>
</dbReference>
<dbReference type="SUPFAM" id="SSF54236">
    <property type="entry name" value="Ubiquitin-like"/>
    <property type="match status" value="1"/>
</dbReference>
<dbReference type="InterPro" id="IPR000626">
    <property type="entry name" value="Ubiquitin-like_dom"/>
</dbReference>
<protein>
    <recommendedName>
        <fullName evidence="1">Ubiquitin-like domain-containing protein</fullName>
    </recommendedName>
</protein>
<proteinExistence type="predicted"/>
<dbReference type="CDD" id="cd17039">
    <property type="entry name" value="Ubl_ubiquitin_like"/>
    <property type="match status" value="1"/>
</dbReference>
<dbReference type="InterPro" id="IPR029071">
    <property type="entry name" value="Ubiquitin-like_domsf"/>
</dbReference>
<keyword evidence="3" id="KW-1185">Reference proteome</keyword>
<reference evidence="2" key="1">
    <citation type="submission" date="2017-08" db="EMBL/GenBank/DDBJ databases">
        <authorList>
            <person name="Polle J.E."/>
            <person name="Barry K."/>
            <person name="Cushman J."/>
            <person name="Schmutz J."/>
            <person name="Tran D."/>
            <person name="Hathwaick L.T."/>
            <person name="Yim W.C."/>
            <person name="Jenkins J."/>
            <person name="Mckie-Krisberg Z.M."/>
            <person name="Prochnik S."/>
            <person name="Lindquist E."/>
            <person name="Dockter R.B."/>
            <person name="Adam C."/>
            <person name="Molina H."/>
            <person name="Bunkerborg J."/>
            <person name="Jin E."/>
            <person name="Buchheim M."/>
            <person name="Magnuson J."/>
        </authorList>
    </citation>
    <scope>NUCLEOTIDE SEQUENCE</scope>
    <source>
        <strain evidence="2">CCAP 19/18</strain>
    </source>
</reference>
<gene>
    <name evidence="2" type="ORF">DUNSADRAFT_5074</name>
</gene>
<sequence length="121" mass="13047">MRNHRIQLLVRCGGPAGTLAVDCGQEDYVGTLKHHLHSKSRHVGPPHTQLLLHAGRCLQDDDRQLCSYGLSAGSVLQLSARLLGGGGDGGSTGAESRSCYLEMYLDRKPDKVNPAEEQLAK</sequence>
<dbReference type="EMBL" id="MU069437">
    <property type="protein sequence ID" value="KAF5843837.1"/>
    <property type="molecule type" value="Genomic_DNA"/>
</dbReference>
<dbReference type="PROSITE" id="PS50053">
    <property type="entry name" value="UBIQUITIN_2"/>
    <property type="match status" value="1"/>
</dbReference>
<dbReference type="Proteomes" id="UP000815325">
    <property type="component" value="Unassembled WGS sequence"/>
</dbReference>
<name>A0ABQ7HAF5_DUNSA</name>
<feature type="domain" description="Ubiquitin-like" evidence="1">
    <location>
        <begin position="6"/>
        <end position="85"/>
    </location>
</feature>
<comment type="caution">
    <text evidence="2">The sequence shown here is derived from an EMBL/GenBank/DDBJ whole genome shotgun (WGS) entry which is preliminary data.</text>
</comment>
<evidence type="ECO:0000313" key="2">
    <source>
        <dbReference type="EMBL" id="KAF5843837.1"/>
    </source>
</evidence>
<evidence type="ECO:0000259" key="1">
    <source>
        <dbReference type="PROSITE" id="PS50053"/>
    </source>
</evidence>
<dbReference type="Pfam" id="PF00240">
    <property type="entry name" value="ubiquitin"/>
    <property type="match status" value="1"/>
</dbReference>
<organism evidence="2 3">
    <name type="scientific">Dunaliella salina</name>
    <name type="common">Green alga</name>
    <name type="synonym">Protococcus salinus</name>
    <dbReference type="NCBI Taxonomy" id="3046"/>
    <lineage>
        <taxon>Eukaryota</taxon>
        <taxon>Viridiplantae</taxon>
        <taxon>Chlorophyta</taxon>
        <taxon>core chlorophytes</taxon>
        <taxon>Chlorophyceae</taxon>
        <taxon>CS clade</taxon>
        <taxon>Chlamydomonadales</taxon>
        <taxon>Dunaliellaceae</taxon>
        <taxon>Dunaliella</taxon>
    </lineage>
</organism>
<accession>A0ABQ7HAF5</accession>
<evidence type="ECO:0000313" key="3">
    <source>
        <dbReference type="Proteomes" id="UP000815325"/>
    </source>
</evidence>